<protein>
    <submittedName>
        <fullName evidence="2">Uncharacterized protein</fullName>
    </submittedName>
</protein>
<name>A0AA96WB99_9CYAN</name>
<dbReference type="EMBL" id="CP053586">
    <property type="protein sequence ID" value="WNZ21939.1"/>
    <property type="molecule type" value="Genomic_DNA"/>
</dbReference>
<gene>
    <name evidence="2" type="ORF">HJG54_03025</name>
</gene>
<organism evidence="2">
    <name type="scientific">Leptolyngbya sp. NK1-12</name>
    <dbReference type="NCBI Taxonomy" id="2547451"/>
    <lineage>
        <taxon>Bacteria</taxon>
        <taxon>Bacillati</taxon>
        <taxon>Cyanobacteriota</taxon>
        <taxon>Cyanophyceae</taxon>
        <taxon>Leptolyngbyales</taxon>
        <taxon>Leptolyngbyaceae</taxon>
        <taxon>Leptolyngbya group</taxon>
        <taxon>Leptolyngbya</taxon>
    </lineage>
</organism>
<keyword evidence="1" id="KW-0175">Coiled coil</keyword>
<proteinExistence type="predicted"/>
<dbReference type="AlphaFoldDB" id="A0AA96WB99"/>
<dbReference type="RefSeq" id="WP_316433280.1">
    <property type="nucleotide sequence ID" value="NZ_CP053586.1"/>
</dbReference>
<accession>A0AA96WB99</accession>
<evidence type="ECO:0000313" key="2">
    <source>
        <dbReference type="EMBL" id="WNZ21939.1"/>
    </source>
</evidence>
<evidence type="ECO:0000256" key="1">
    <source>
        <dbReference type="SAM" id="Coils"/>
    </source>
</evidence>
<reference evidence="2" key="1">
    <citation type="submission" date="2020-05" db="EMBL/GenBank/DDBJ databases">
        <authorList>
            <person name="Zhu T."/>
            <person name="Keshari N."/>
            <person name="Lu X."/>
        </authorList>
    </citation>
    <scope>NUCLEOTIDE SEQUENCE</scope>
    <source>
        <strain evidence="2">NK1-12</strain>
    </source>
</reference>
<sequence length="165" mass="18794">MWHLVQVKRNDPEGKAYLQLLAQQKAEHAWTVVSDEGNDLCIDSSTDGFAENGYLEGALLLAELTTSRQVQRVQDATPWILELIEQYLGAGVSPALLQEEVQRAEQWRQSLTLKSQELQRRALEMEARREQIQELEENLKQEKEKLEALAAQFKSNINGSDDQST</sequence>
<feature type="coiled-coil region" evidence="1">
    <location>
        <begin position="108"/>
        <end position="156"/>
    </location>
</feature>